<dbReference type="Gene3D" id="3.80.10.10">
    <property type="entry name" value="Ribonuclease Inhibitor"/>
    <property type="match status" value="1"/>
</dbReference>
<dbReference type="SUPFAM" id="SSF55021">
    <property type="entry name" value="ACT-like"/>
    <property type="match status" value="1"/>
</dbReference>
<dbReference type="Gene3D" id="3.30.70.260">
    <property type="match status" value="1"/>
</dbReference>
<dbReference type="STRING" id="35608.A0A2U1PV69"/>
<proteinExistence type="predicted"/>
<evidence type="ECO:0000313" key="3">
    <source>
        <dbReference type="Proteomes" id="UP000245207"/>
    </source>
</evidence>
<dbReference type="GO" id="GO:0019005">
    <property type="term" value="C:SCF ubiquitin ligase complex"/>
    <property type="evidence" value="ECO:0007669"/>
    <property type="project" value="TreeGrafter"/>
</dbReference>
<dbReference type="InterPro" id="IPR006553">
    <property type="entry name" value="Leu-rich_rpt_Cys-con_subtyp"/>
</dbReference>
<dbReference type="SMART" id="SM00367">
    <property type="entry name" value="LRR_CC"/>
    <property type="match status" value="6"/>
</dbReference>
<evidence type="ECO:0000259" key="1">
    <source>
        <dbReference type="PROSITE" id="PS51671"/>
    </source>
</evidence>
<feature type="domain" description="ACT" evidence="1">
    <location>
        <begin position="526"/>
        <end position="598"/>
    </location>
</feature>
<accession>A0A2U1PV69</accession>
<gene>
    <name evidence="2" type="ORF">CTI12_AA108970</name>
</gene>
<organism evidence="2 3">
    <name type="scientific">Artemisia annua</name>
    <name type="common">Sweet wormwood</name>
    <dbReference type="NCBI Taxonomy" id="35608"/>
    <lineage>
        <taxon>Eukaryota</taxon>
        <taxon>Viridiplantae</taxon>
        <taxon>Streptophyta</taxon>
        <taxon>Embryophyta</taxon>
        <taxon>Tracheophyta</taxon>
        <taxon>Spermatophyta</taxon>
        <taxon>Magnoliopsida</taxon>
        <taxon>eudicotyledons</taxon>
        <taxon>Gunneridae</taxon>
        <taxon>Pentapetalae</taxon>
        <taxon>asterids</taxon>
        <taxon>campanulids</taxon>
        <taxon>Asterales</taxon>
        <taxon>Asteraceae</taxon>
        <taxon>Asteroideae</taxon>
        <taxon>Anthemideae</taxon>
        <taxon>Artemisiinae</taxon>
        <taxon>Artemisia</taxon>
    </lineage>
</organism>
<dbReference type="GO" id="GO:0031146">
    <property type="term" value="P:SCF-dependent proteasomal ubiquitin-dependent protein catabolic process"/>
    <property type="evidence" value="ECO:0007669"/>
    <property type="project" value="TreeGrafter"/>
</dbReference>
<dbReference type="OrthoDB" id="550575at2759"/>
<name>A0A2U1PV69_ARTAN</name>
<dbReference type="PROSITE" id="PS51671">
    <property type="entry name" value="ACT"/>
    <property type="match status" value="1"/>
</dbReference>
<evidence type="ECO:0000313" key="2">
    <source>
        <dbReference type="EMBL" id="PWA89636.1"/>
    </source>
</evidence>
<dbReference type="InterPro" id="IPR032675">
    <property type="entry name" value="LRR_dom_sf"/>
</dbReference>
<dbReference type="InterPro" id="IPR045865">
    <property type="entry name" value="ACT-like_dom_sf"/>
</dbReference>
<sequence>MVVSPSDLKRLAKTRGASLRSLEIRGCQMVSEDGLLYIARYCKDLTSLRLDCNDIDDEAKANGKWLHKLALHNTVMESLDFHCPFVRYDMKDVTRFAKKCSNSLVSLEKSLSMLRSCIILAPGLWIEVGTIVVFNSRQIFVVYAFRISFPYLNQLRELDLYCGDLKPKCQCYFFKWCPSLEFCKNLRKLTHYGRVTHSGLKAVAQGCPDLDYLEVYPFKISNKALACVGTHLTKLRDFRILLRRTDSPPDMLVGRCKLDSGVRAMLMGCSKLERLDISLCLGGLTDMGLGYIGEYGHNLRHVSLSYTGESDVGLLELSKGCPKLRKLKLNDCPFSEQAIATFVFNNNHNLRYIRIDHGPDNVLVLTRPMVSAEKLSIFTKPQRRFKLSTPSVEKFFLSKVYGDVIHFDVMTYDLRCRLAVQLVADGSDAGSVKITYTSSRATTDIDTPLVRSMVASSIWKEERDTLGESSEKPLEIIVRIANVKSRFTTAVSEFGEIKLQGRVKDGVPHLKKVGAFEVDVSLDGHILLCRQVDEPNTISSVTSILGEENVNISSMSVDRAAPRKQAVMVIAVDEKPSKEALKKIDEIPAVKEFVFLAL</sequence>
<protein>
    <submittedName>
        <fullName evidence="2">ACT domain-containing protein</fullName>
    </submittedName>
</protein>
<dbReference type="Pfam" id="PF01842">
    <property type="entry name" value="ACT"/>
    <property type="match status" value="1"/>
</dbReference>
<dbReference type="CDD" id="cd04902">
    <property type="entry name" value="ACT_3PGDH-xct"/>
    <property type="match status" value="1"/>
</dbReference>
<keyword evidence="3" id="KW-1185">Reference proteome</keyword>
<reference evidence="2 3" key="1">
    <citation type="journal article" date="2018" name="Mol. Plant">
        <title>The genome of Artemisia annua provides insight into the evolution of Asteraceae family and artemisinin biosynthesis.</title>
        <authorList>
            <person name="Shen Q."/>
            <person name="Zhang L."/>
            <person name="Liao Z."/>
            <person name="Wang S."/>
            <person name="Yan T."/>
            <person name="Shi P."/>
            <person name="Liu M."/>
            <person name="Fu X."/>
            <person name="Pan Q."/>
            <person name="Wang Y."/>
            <person name="Lv Z."/>
            <person name="Lu X."/>
            <person name="Zhang F."/>
            <person name="Jiang W."/>
            <person name="Ma Y."/>
            <person name="Chen M."/>
            <person name="Hao X."/>
            <person name="Li L."/>
            <person name="Tang Y."/>
            <person name="Lv G."/>
            <person name="Zhou Y."/>
            <person name="Sun X."/>
            <person name="Brodelius P.E."/>
            <person name="Rose J.K.C."/>
            <person name="Tang K."/>
        </authorList>
    </citation>
    <scope>NUCLEOTIDE SEQUENCE [LARGE SCALE GENOMIC DNA]</scope>
    <source>
        <strain evidence="3">cv. Huhao1</strain>
        <tissue evidence="2">Leaf</tissue>
    </source>
</reference>
<comment type="caution">
    <text evidence="2">The sequence shown here is derived from an EMBL/GenBank/DDBJ whole genome shotgun (WGS) entry which is preliminary data.</text>
</comment>
<dbReference type="SUPFAM" id="SSF52047">
    <property type="entry name" value="RNI-like"/>
    <property type="match status" value="1"/>
</dbReference>
<dbReference type="PANTHER" id="PTHR13318:SF28">
    <property type="entry name" value="CORONATINE-INSENSITIVE PROTEIN HOMOLOG 2"/>
    <property type="match status" value="1"/>
</dbReference>
<dbReference type="Proteomes" id="UP000245207">
    <property type="component" value="Unassembled WGS sequence"/>
</dbReference>
<dbReference type="InterPro" id="IPR002912">
    <property type="entry name" value="ACT_dom"/>
</dbReference>
<dbReference type="EMBL" id="PKPP01000703">
    <property type="protein sequence ID" value="PWA89636.1"/>
    <property type="molecule type" value="Genomic_DNA"/>
</dbReference>
<dbReference type="PANTHER" id="PTHR13318">
    <property type="entry name" value="PARTNER OF PAIRED, ISOFORM B-RELATED"/>
    <property type="match status" value="1"/>
</dbReference>
<dbReference type="FunFam" id="3.30.70.260:FF:000008">
    <property type="entry name" value="D-3-phosphoglycerate dehydrogenase, chloroplastic"/>
    <property type="match status" value="1"/>
</dbReference>
<dbReference type="AlphaFoldDB" id="A0A2U1PV69"/>